<evidence type="ECO:0000259" key="5">
    <source>
        <dbReference type="Pfam" id="PF24568"/>
    </source>
</evidence>
<evidence type="ECO:0000256" key="1">
    <source>
        <dbReference type="ARBA" id="ARBA00022729"/>
    </source>
</evidence>
<accession>A0ABU7R7R1</accession>
<feature type="chain" id="PRO_5045491212" description="Peptidoglycan hydrolase PcsB coiled-coil domain-containing protein" evidence="4">
    <location>
        <begin position="41"/>
        <end position="421"/>
    </location>
</feature>
<protein>
    <recommendedName>
        <fullName evidence="5">Peptidoglycan hydrolase PcsB coiled-coil domain-containing protein</fullName>
    </recommendedName>
</protein>
<feature type="domain" description="Peptidoglycan hydrolase PcsB coiled-coil" evidence="5">
    <location>
        <begin position="97"/>
        <end position="169"/>
    </location>
</feature>
<keyword evidence="2" id="KW-0175">Coiled coil</keyword>
<evidence type="ECO:0000313" key="6">
    <source>
        <dbReference type="EMBL" id="MEE6146629.1"/>
    </source>
</evidence>
<comment type="caution">
    <text evidence="6">The sequence shown here is derived from an EMBL/GenBank/DDBJ whole genome shotgun (WGS) entry which is preliminary data.</text>
</comment>
<evidence type="ECO:0000256" key="3">
    <source>
        <dbReference type="SAM" id="MobiDB-lite"/>
    </source>
</evidence>
<dbReference type="PROSITE" id="PS51318">
    <property type="entry name" value="TAT"/>
    <property type="match status" value="1"/>
</dbReference>
<evidence type="ECO:0000256" key="2">
    <source>
        <dbReference type="SAM" id="Coils"/>
    </source>
</evidence>
<dbReference type="SUPFAM" id="SSF54001">
    <property type="entry name" value="Cysteine proteinases"/>
    <property type="match status" value="1"/>
</dbReference>
<dbReference type="InterPro" id="IPR006311">
    <property type="entry name" value="TAT_signal"/>
</dbReference>
<evidence type="ECO:0000313" key="7">
    <source>
        <dbReference type="Proteomes" id="UP001332931"/>
    </source>
</evidence>
<dbReference type="Gene3D" id="3.90.1720.10">
    <property type="entry name" value="endopeptidase domain like (from Nostoc punctiforme)"/>
    <property type="match status" value="1"/>
</dbReference>
<dbReference type="EMBL" id="JAZGJQ010000001">
    <property type="protein sequence ID" value="MEE6146629.1"/>
    <property type="molecule type" value="Genomic_DNA"/>
</dbReference>
<organism evidence="6 7">
    <name type="scientific">Olsenella absiana</name>
    <dbReference type="NCBI Taxonomy" id="3115222"/>
    <lineage>
        <taxon>Bacteria</taxon>
        <taxon>Bacillati</taxon>
        <taxon>Actinomycetota</taxon>
        <taxon>Coriobacteriia</taxon>
        <taxon>Coriobacteriales</taxon>
        <taxon>Atopobiaceae</taxon>
        <taxon>Olsenella</taxon>
    </lineage>
</organism>
<feature type="coiled-coil region" evidence="2">
    <location>
        <begin position="41"/>
        <end position="110"/>
    </location>
</feature>
<dbReference type="Pfam" id="PF24568">
    <property type="entry name" value="CC_PcsB"/>
    <property type="match status" value="1"/>
</dbReference>
<reference evidence="6 7" key="1">
    <citation type="submission" date="2024-01" db="EMBL/GenBank/DDBJ databases">
        <title>Description of Olsenella sp. nov., isolated from pig feces.</title>
        <authorList>
            <person name="Chang Y.-H."/>
        </authorList>
    </citation>
    <scope>NUCLEOTIDE SEQUENCE [LARGE SCALE GENOMIC DNA]</scope>
    <source>
        <strain evidence="6 7">YH-ols2223</strain>
    </source>
</reference>
<keyword evidence="1 4" id="KW-0732">Signal</keyword>
<gene>
    <name evidence="6" type="ORF">VXJ25_01260</name>
</gene>
<feature type="compositionally biased region" description="Gly residues" evidence="3">
    <location>
        <begin position="283"/>
        <end position="293"/>
    </location>
</feature>
<evidence type="ECO:0000256" key="4">
    <source>
        <dbReference type="SAM" id="SignalP"/>
    </source>
</evidence>
<keyword evidence="7" id="KW-1185">Reference proteome</keyword>
<name>A0ABU7R7R1_9ACTN</name>
<feature type="region of interest" description="Disordered" evidence="3">
    <location>
        <begin position="230"/>
        <end position="293"/>
    </location>
</feature>
<feature type="compositionally biased region" description="Low complexity" evidence="3">
    <location>
        <begin position="237"/>
        <end position="282"/>
    </location>
</feature>
<dbReference type="Proteomes" id="UP001332931">
    <property type="component" value="Unassembled WGS sequence"/>
</dbReference>
<dbReference type="Gene3D" id="6.10.250.3150">
    <property type="match status" value="1"/>
</dbReference>
<dbReference type="RefSeq" id="WP_330957392.1">
    <property type="nucleotide sequence ID" value="NZ_JAZGJQ010000001.1"/>
</dbReference>
<proteinExistence type="predicted"/>
<sequence length="421" mass="44825">MDQNKPGDVPKRRTMSRRSLLRLAAGAGTLAAVSSHPVFALADTQSDLDAAERQYAEVQKQLEQIGTDYAAISQKQSETLDEIYDVQRQIDDVTQQISDKETSLKEKRERLASNVSSNYKDGNTGVVDMLLGAKSIDELVSNVYYFDRISKESRELIDSINEEKRALDQNKADLEAYQENLQVVQAQQAEQLQEMQSKQAEAQQVLTSLDAQVKQLMEQRDAEILAAQEEERRQAEAKAAADAAAAASAAQGSQGSDSPNASEPSAGSGSTTAPSAGSSAGTSSGGSAGGTGGAGTGSAAAIVSACHSTPSPGAGLCAMWVSQVFSNAGYGYGSGNACDMYNAYCYSSSRADLKPGMIVAVSSHPQSSMGRIYGHIGIYVGNNTIMHNIGSVATWSMDQWISYYGSTVTPRWGWFMNITLS</sequence>
<dbReference type="InterPro" id="IPR057309">
    <property type="entry name" value="PcsB_CC"/>
</dbReference>
<dbReference type="InterPro" id="IPR038765">
    <property type="entry name" value="Papain-like_cys_pep_sf"/>
</dbReference>
<feature type="signal peptide" evidence="4">
    <location>
        <begin position="1"/>
        <end position="40"/>
    </location>
</feature>